<sequence>MDAINVATFWMRLASNAAEAKRTELLACQQLARRMLGKTLAFVPTLKLRQLANVLYAMGKLRLELSKESLGPHLTEHIEARVDELLDEEGFESSIDLAQLWYGLALLCQCGWSGQLLTRLAAGTIERLEAWESLPGVYSALANMTQLAHSISLTSTQKEDLSRAIGVLTDRVEEEQNTYQVLAGTVWATRSLGLPVSKPLLRRQVKQMVLRAAGSRGVRQAAEARARLQLCSTWGIALPAEVRARLVRMRESGGARQ</sequence>
<evidence type="ECO:0000313" key="1">
    <source>
        <dbReference type="EMBL" id="KAG2440968.1"/>
    </source>
</evidence>
<protein>
    <submittedName>
        <fullName evidence="1">Uncharacterized protein</fullName>
    </submittedName>
</protein>
<proteinExistence type="predicted"/>
<dbReference type="OrthoDB" id="549599at2759"/>
<dbReference type="EMBL" id="JAEHOC010000006">
    <property type="protein sequence ID" value="KAG2440968.1"/>
    <property type="molecule type" value="Genomic_DNA"/>
</dbReference>
<accession>A0A835W837</accession>
<reference evidence="1" key="1">
    <citation type="journal article" date="2020" name="bioRxiv">
        <title>Comparative genomics of Chlamydomonas.</title>
        <authorList>
            <person name="Craig R.J."/>
            <person name="Hasan A.R."/>
            <person name="Ness R.W."/>
            <person name="Keightley P.D."/>
        </authorList>
    </citation>
    <scope>NUCLEOTIDE SEQUENCE</scope>
    <source>
        <strain evidence="1">SAG 7.73</strain>
    </source>
</reference>
<dbReference type="Proteomes" id="UP000650467">
    <property type="component" value="Unassembled WGS sequence"/>
</dbReference>
<gene>
    <name evidence="1" type="ORF">HXX76_003821</name>
</gene>
<comment type="caution">
    <text evidence="1">The sequence shown here is derived from an EMBL/GenBank/DDBJ whole genome shotgun (WGS) entry which is preliminary data.</text>
</comment>
<organism evidence="1 2">
    <name type="scientific">Chlamydomonas incerta</name>
    <dbReference type="NCBI Taxonomy" id="51695"/>
    <lineage>
        <taxon>Eukaryota</taxon>
        <taxon>Viridiplantae</taxon>
        <taxon>Chlorophyta</taxon>
        <taxon>core chlorophytes</taxon>
        <taxon>Chlorophyceae</taxon>
        <taxon>CS clade</taxon>
        <taxon>Chlamydomonadales</taxon>
        <taxon>Chlamydomonadaceae</taxon>
        <taxon>Chlamydomonas</taxon>
    </lineage>
</organism>
<dbReference type="AlphaFoldDB" id="A0A835W837"/>
<name>A0A835W837_CHLIN</name>
<evidence type="ECO:0000313" key="2">
    <source>
        <dbReference type="Proteomes" id="UP000650467"/>
    </source>
</evidence>
<keyword evidence="2" id="KW-1185">Reference proteome</keyword>